<evidence type="ECO:0000256" key="1">
    <source>
        <dbReference type="ARBA" id="ARBA00004651"/>
    </source>
</evidence>
<dbReference type="Pfam" id="PF00528">
    <property type="entry name" value="BPD_transp_1"/>
    <property type="match status" value="1"/>
</dbReference>
<feature type="transmembrane region" description="Helical" evidence="7">
    <location>
        <begin position="413"/>
        <end position="435"/>
    </location>
</feature>
<feature type="transmembrane region" description="Helical" evidence="7">
    <location>
        <begin position="273"/>
        <end position="292"/>
    </location>
</feature>
<comment type="similarity">
    <text evidence="7">Belongs to the binding-protein-dependent transport system permease family.</text>
</comment>
<feature type="transmembrane region" description="Helical" evidence="7">
    <location>
        <begin position="140"/>
        <end position="162"/>
    </location>
</feature>
<dbReference type="CDD" id="cd06261">
    <property type="entry name" value="TM_PBP2"/>
    <property type="match status" value="1"/>
</dbReference>
<evidence type="ECO:0000256" key="2">
    <source>
        <dbReference type="ARBA" id="ARBA00022448"/>
    </source>
</evidence>
<reference evidence="9" key="1">
    <citation type="submission" date="2020-10" db="EMBL/GenBank/DDBJ databases">
        <authorList>
            <person name="Gilroy R."/>
        </authorList>
    </citation>
    <scope>NUCLEOTIDE SEQUENCE</scope>
    <source>
        <strain evidence="9">ChiHjej12B11-7776</strain>
    </source>
</reference>
<proteinExistence type="inferred from homology"/>
<dbReference type="SUPFAM" id="SSF161098">
    <property type="entry name" value="MetI-like"/>
    <property type="match status" value="1"/>
</dbReference>
<evidence type="ECO:0000256" key="4">
    <source>
        <dbReference type="ARBA" id="ARBA00022692"/>
    </source>
</evidence>
<evidence type="ECO:0000313" key="10">
    <source>
        <dbReference type="Proteomes" id="UP000886852"/>
    </source>
</evidence>
<dbReference type="PROSITE" id="PS50928">
    <property type="entry name" value="ABC_TM1"/>
    <property type="match status" value="1"/>
</dbReference>
<keyword evidence="5 7" id="KW-1133">Transmembrane helix</keyword>
<dbReference type="Pfam" id="PF12911">
    <property type="entry name" value="OppC_N"/>
    <property type="match status" value="1"/>
</dbReference>
<reference evidence="9" key="2">
    <citation type="journal article" date="2021" name="PeerJ">
        <title>Extensive microbial diversity within the chicken gut microbiome revealed by metagenomics and culture.</title>
        <authorList>
            <person name="Gilroy R."/>
            <person name="Ravi A."/>
            <person name="Getino M."/>
            <person name="Pursley I."/>
            <person name="Horton D.L."/>
            <person name="Alikhan N.F."/>
            <person name="Baker D."/>
            <person name="Gharbi K."/>
            <person name="Hall N."/>
            <person name="Watson M."/>
            <person name="Adriaenssens E.M."/>
            <person name="Foster-Nyarko E."/>
            <person name="Jarju S."/>
            <person name="Secka A."/>
            <person name="Antonio M."/>
            <person name="Oren A."/>
            <person name="Chaudhuri R.R."/>
            <person name="La Ragione R."/>
            <person name="Hildebrand F."/>
            <person name="Pallen M.J."/>
        </authorList>
    </citation>
    <scope>NUCLEOTIDE SEQUENCE</scope>
    <source>
        <strain evidence="9">ChiHjej12B11-7776</strain>
    </source>
</reference>
<gene>
    <name evidence="9" type="ORF">IAC72_05255</name>
</gene>
<feature type="transmembrane region" description="Helical" evidence="7">
    <location>
        <begin position="236"/>
        <end position="261"/>
    </location>
</feature>
<evidence type="ECO:0000256" key="3">
    <source>
        <dbReference type="ARBA" id="ARBA00022475"/>
    </source>
</evidence>
<dbReference type="PANTHER" id="PTHR43386">
    <property type="entry name" value="OLIGOPEPTIDE TRANSPORT SYSTEM PERMEASE PROTEIN APPC"/>
    <property type="match status" value="1"/>
</dbReference>
<dbReference type="InterPro" id="IPR035906">
    <property type="entry name" value="MetI-like_sf"/>
</dbReference>
<feature type="transmembrane region" description="Helical" evidence="7">
    <location>
        <begin position="350"/>
        <end position="376"/>
    </location>
</feature>
<dbReference type="InterPro" id="IPR025966">
    <property type="entry name" value="OppC_N"/>
</dbReference>
<dbReference type="InterPro" id="IPR000515">
    <property type="entry name" value="MetI-like"/>
</dbReference>
<evidence type="ECO:0000313" key="9">
    <source>
        <dbReference type="EMBL" id="HIU91396.1"/>
    </source>
</evidence>
<keyword evidence="6 7" id="KW-0472">Membrane</keyword>
<dbReference type="GO" id="GO:0055085">
    <property type="term" value="P:transmembrane transport"/>
    <property type="evidence" value="ECO:0007669"/>
    <property type="project" value="InterPro"/>
</dbReference>
<dbReference type="Proteomes" id="UP000886852">
    <property type="component" value="Unassembled WGS sequence"/>
</dbReference>
<accession>A0A9D1MYI0</accession>
<keyword evidence="2 7" id="KW-0813">Transport</keyword>
<sequence>MKKKDKNINVEITVDDELLSNSGRTASSAEDFAEKMAQTAKKLVSLDKNSSDTYVDVDRIASEVGRAMPDQSLAEVLATTAQEADTAAAEEGRTLSVVADESPEQAPAEAHGDKESAVMETYREMSPAQLVARRFFRSKLSIVGLAMILFLLLFSFLGPVVYPKWGETQADRTQVTQDVITDEDTYVDADGNTIGYTAVITITDDNRYADPSKEHLLGTDDQAFDVFTRLMYGGRISLTIGFIVVILETIIGVVLGGLAGYFGGWVDQVIMRIVDIFNCIPTLPILLIASAVIESWKLDADTSIYVLMAMITIFSWSGVARLVRGQILSLREQEYITATEVMGLPTWRKIFVHLLSNVMPQLIVSMTLGLGSVILYESTLSYLGLGVQLPKAAWGTMIAGANQRNILRYHVNMWLPAGLLIVVAVLGFNFVGDGLRDAMDPKARK</sequence>
<evidence type="ECO:0000256" key="6">
    <source>
        <dbReference type="ARBA" id="ARBA00023136"/>
    </source>
</evidence>
<dbReference type="EMBL" id="DVOC01000093">
    <property type="protein sequence ID" value="HIU91396.1"/>
    <property type="molecule type" value="Genomic_DNA"/>
</dbReference>
<dbReference type="InterPro" id="IPR050366">
    <property type="entry name" value="BP-dependent_transpt_permease"/>
</dbReference>
<feature type="transmembrane region" description="Helical" evidence="7">
    <location>
        <begin position="304"/>
        <end position="323"/>
    </location>
</feature>
<keyword evidence="4 7" id="KW-0812">Transmembrane</keyword>
<organism evidence="9 10">
    <name type="scientific">Candidatus Fimimonas merdipullorum</name>
    <dbReference type="NCBI Taxonomy" id="2840822"/>
    <lineage>
        <taxon>Bacteria</taxon>
        <taxon>Pseudomonadati</taxon>
        <taxon>Myxococcota</taxon>
        <taxon>Myxococcia</taxon>
        <taxon>Myxococcales</taxon>
        <taxon>Cystobacterineae</taxon>
        <taxon>Myxococcaceae</taxon>
        <taxon>Myxococcaceae incertae sedis</taxon>
        <taxon>Candidatus Fimimonas</taxon>
    </lineage>
</organism>
<feature type="domain" description="ABC transmembrane type-1" evidence="8">
    <location>
        <begin position="234"/>
        <end position="432"/>
    </location>
</feature>
<evidence type="ECO:0000256" key="5">
    <source>
        <dbReference type="ARBA" id="ARBA00022989"/>
    </source>
</evidence>
<comment type="caution">
    <text evidence="9">The sequence shown here is derived from an EMBL/GenBank/DDBJ whole genome shotgun (WGS) entry which is preliminary data.</text>
</comment>
<comment type="subcellular location">
    <subcellularLocation>
        <location evidence="1 7">Cell membrane</location>
        <topology evidence="1 7">Multi-pass membrane protein</topology>
    </subcellularLocation>
</comment>
<name>A0A9D1MYI0_9BACT</name>
<keyword evidence="3" id="KW-1003">Cell membrane</keyword>
<evidence type="ECO:0000259" key="8">
    <source>
        <dbReference type="PROSITE" id="PS50928"/>
    </source>
</evidence>
<dbReference type="AlphaFoldDB" id="A0A9D1MYI0"/>
<protein>
    <submittedName>
        <fullName evidence="9">ABC transporter permease</fullName>
    </submittedName>
</protein>
<dbReference type="GO" id="GO:0005886">
    <property type="term" value="C:plasma membrane"/>
    <property type="evidence" value="ECO:0007669"/>
    <property type="project" value="UniProtKB-SubCell"/>
</dbReference>
<evidence type="ECO:0000256" key="7">
    <source>
        <dbReference type="RuleBase" id="RU363032"/>
    </source>
</evidence>
<dbReference type="PANTHER" id="PTHR43386:SF1">
    <property type="entry name" value="D,D-DIPEPTIDE TRANSPORT SYSTEM PERMEASE PROTEIN DDPC-RELATED"/>
    <property type="match status" value="1"/>
</dbReference>
<dbReference type="Gene3D" id="1.10.3720.10">
    <property type="entry name" value="MetI-like"/>
    <property type="match status" value="1"/>
</dbReference>